<name>A0A0A9E7Y5_ARUDO</name>
<sequence length="19" mass="2269">MIMMNGFTSLLRTILFSRH</sequence>
<reference evidence="1" key="1">
    <citation type="submission" date="2014-09" db="EMBL/GenBank/DDBJ databases">
        <authorList>
            <person name="Magalhaes I.L.F."/>
            <person name="Oliveira U."/>
            <person name="Santos F.R."/>
            <person name="Vidigal T.H.D.A."/>
            <person name="Brescovit A.D."/>
            <person name="Santos A.J."/>
        </authorList>
    </citation>
    <scope>NUCLEOTIDE SEQUENCE</scope>
    <source>
        <tissue evidence="1">Shoot tissue taken approximately 20 cm above the soil surface</tissue>
    </source>
</reference>
<organism evidence="1">
    <name type="scientific">Arundo donax</name>
    <name type="common">Giant reed</name>
    <name type="synonym">Donax arundinaceus</name>
    <dbReference type="NCBI Taxonomy" id="35708"/>
    <lineage>
        <taxon>Eukaryota</taxon>
        <taxon>Viridiplantae</taxon>
        <taxon>Streptophyta</taxon>
        <taxon>Embryophyta</taxon>
        <taxon>Tracheophyta</taxon>
        <taxon>Spermatophyta</taxon>
        <taxon>Magnoliopsida</taxon>
        <taxon>Liliopsida</taxon>
        <taxon>Poales</taxon>
        <taxon>Poaceae</taxon>
        <taxon>PACMAD clade</taxon>
        <taxon>Arundinoideae</taxon>
        <taxon>Arundineae</taxon>
        <taxon>Arundo</taxon>
    </lineage>
</organism>
<dbReference type="AlphaFoldDB" id="A0A0A9E7Y5"/>
<proteinExistence type="predicted"/>
<accession>A0A0A9E7Y5</accession>
<reference evidence="1" key="2">
    <citation type="journal article" date="2015" name="Data Brief">
        <title>Shoot transcriptome of the giant reed, Arundo donax.</title>
        <authorList>
            <person name="Barrero R.A."/>
            <person name="Guerrero F.D."/>
            <person name="Moolhuijzen P."/>
            <person name="Goolsby J.A."/>
            <person name="Tidwell J."/>
            <person name="Bellgard S.E."/>
            <person name="Bellgard M.I."/>
        </authorList>
    </citation>
    <scope>NUCLEOTIDE SEQUENCE</scope>
    <source>
        <tissue evidence="1">Shoot tissue taken approximately 20 cm above the soil surface</tissue>
    </source>
</reference>
<evidence type="ECO:0000313" key="1">
    <source>
        <dbReference type="EMBL" id="JAD95108.1"/>
    </source>
</evidence>
<dbReference type="EMBL" id="GBRH01202787">
    <property type="protein sequence ID" value="JAD95108.1"/>
    <property type="molecule type" value="Transcribed_RNA"/>
</dbReference>
<protein>
    <submittedName>
        <fullName evidence="1">Uncharacterized protein</fullName>
    </submittedName>
</protein>